<dbReference type="EMBL" id="LT629765">
    <property type="protein sequence ID" value="SDR96539.1"/>
    <property type="molecule type" value="Genomic_DNA"/>
</dbReference>
<evidence type="ECO:0000313" key="7">
    <source>
        <dbReference type="EMBL" id="SDR96539.1"/>
    </source>
</evidence>
<dbReference type="STRING" id="1203190.GCA_000312345_00043"/>
<feature type="active site" description="Proton donor/acceptor" evidence="5">
    <location>
        <position position="139"/>
    </location>
</feature>
<feature type="binding site" evidence="6">
    <location>
        <position position="212"/>
    </location>
    <ligand>
        <name>pyruvate</name>
        <dbReference type="ChEBI" id="CHEBI:15361"/>
    </ligand>
</feature>
<evidence type="ECO:0000256" key="6">
    <source>
        <dbReference type="PIRSR" id="PIRSR001365-2"/>
    </source>
</evidence>
<name>A0A1H1NDP4_9CORY</name>
<evidence type="ECO:0000256" key="1">
    <source>
        <dbReference type="ARBA" id="ARBA00007592"/>
    </source>
</evidence>
<evidence type="ECO:0000256" key="2">
    <source>
        <dbReference type="ARBA" id="ARBA00023239"/>
    </source>
</evidence>
<protein>
    <submittedName>
        <fullName evidence="7">4-hydroxy-tetrahydrodipicolinate synthase</fullName>
    </submittedName>
</protein>
<evidence type="ECO:0000256" key="5">
    <source>
        <dbReference type="PIRSR" id="PIRSR001365-1"/>
    </source>
</evidence>
<dbReference type="CDD" id="cd00408">
    <property type="entry name" value="DHDPS-like"/>
    <property type="match status" value="1"/>
</dbReference>
<dbReference type="PIRSF" id="PIRSF001365">
    <property type="entry name" value="DHDPS"/>
    <property type="match status" value="1"/>
</dbReference>
<dbReference type="OrthoDB" id="3175637at2"/>
<dbReference type="InterPro" id="IPR013785">
    <property type="entry name" value="Aldolase_TIM"/>
</dbReference>
<dbReference type="GO" id="GO:0008840">
    <property type="term" value="F:4-hydroxy-tetrahydrodipicolinate synthase activity"/>
    <property type="evidence" value="ECO:0007669"/>
    <property type="project" value="TreeGrafter"/>
</dbReference>
<dbReference type="AlphaFoldDB" id="A0A1H1NDP4"/>
<accession>A0A1H1NDP4</accession>
<proteinExistence type="inferred from homology"/>
<evidence type="ECO:0000256" key="4">
    <source>
        <dbReference type="PIRNR" id="PIRNR001365"/>
    </source>
</evidence>
<evidence type="ECO:0000313" key="8">
    <source>
        <dbReference type="Proteomes" id="UP000182237"/>
    </source>
</evidence>
<dbReference type="GO" id="GO:0044281">
    <property type="term" value="P:small molecule metabolic process"/>
    <property type="evidence" value="ECO:0007669"/>
    <property type="project" value="UniProtKB-ARBA"/>
</dbReference>
<keyword evidence="2 4" id="KW-0456">Lyase</keyword>
<gene>
    <name evidence="7" type="ORF">SAMN04488539_0734</name>
</gene>
<dbReference type="InterPro" id="IPR020625">
    <property type="entry name" value="Schiff_base-form_aldolases_AS"/>
</dbReference>
<keyword evidence="3" id="KW-0704">Schiff base</keyword>
<reference evidence="7 8" key="1">
    <citation type="submission" date="2016-10" db="EMBL/GenBank/DDBJ databases">
        <authorList>
            <person name="de Groot N.N."/>
        </authorList>
    </citation>
    <scope>NUCLEOTIDE SEQUENCE [LARGE SCALE GENOMIC DNA]</scope>
    <source>
        <strain evidence="7 8">DSM 45434</strain>
    </source>
</reference>
<comment type="similarity">
    <text evidence="1 4">Belongs to the DapA family.</text>
</comment>
<dbReference type="InterPro" id="IPR002220">
    <property type="entry name" value="DapA-like"/>
</dbReference>
<feature type="active site" description="Schiff-base intermediate with substrate" evidence="5">
    <location>
        <position position="167"/>
    </location>
</feature>
<dbReference type="SMART" id="SM01130">
    <property type="entry name" value="DHDPS"/>
    <property type="match status" value="1"/>
</dbReference>
<dbReference type="PROSITE" id="PS00666">
    <property type="entry name" value="DHDPS_2"/>
    <property type="match status" value="1"/>
</dbReference>
<dbReference type="Proteomes" id="UP000182237">
    <property type="component" value="Chromosome I"/>
</dbReference>
<dbReference type="PRINTS" id="PR00146">
    <property type="entry name" value="DHPICSNTHASE"/>
</dbReference>
<dbReference type="Gene3D" id="3.20.20.70">
    <property type="entry name" value="Aldolase class I"/>
    <property type="match status" value="1"/>
</dbReference>
<evidence type="ECO:0000256" key="3">
    <source>
        <dbReference type="ARBA" id="ARBA00023270"/>
    </source>
</evidence>
<dbReference type="Pfam" id="PF00701">
    <property type="entry name" value="DHDPS"/>
    <property type="match status" value="1"/>
</dbReference>
<sequence length="309" mass="32843">MNKLTRRLSGVIPPVVIARHEDGTLDSASYRRNLERLIDAKVHGLFILGSSGEGAFVTDSERLQILRETADVVAGRLPVLVGCIETQTAKVIEAVKVAEDNGADAVVVTAPFYALGGEAQVEQHFRLIHAATSLPVYAYDIPVCVQAKLGADMLIRLGQEGVLAGVKDSSGDDVEFRFLAQKNEAAGHPLLLFTGHEVVVDGAYLSGADGSVPGLANVDPDAYVRQWDAYQAGDWETVRAEQNRLADLMLIASQATSVTGFGAGVGSFKVALRLLGVFESATMPDPVPQLTPEEVDAIRVVLVAAGLLE</sequence>
<dbReference type="PANTHER" id="PTHR12128:SF66">
    <property type="entry name" value="4-HYDROXY-2-OXOGLUTARATE ALDOLASE, MITOCHONDRIAL"/>
    <property type="match status" value="1"/>
</dbReference>
<dbReference type="SUPFAM" id="SSF51569">
    <property type="entry name" value="Aldolase"/>
    <property type="match status" value="1"/>
</dbReference>
<dbReference type="PANTHER" id="PTHR12128">
    <property type="entry name" value="DIHYDRODIPICOLINATE SYNTHASE"/>
    <property type="match status" value="1"/>
</dbReference>
<keyword evidence="8" id="KW-1185">Reference proteome</keyword>
<dbReference type="eggNOG" id="COG0329">
    <property type="taxonomic scope" value="Bacteria"/>
</dbReference>
<organism evidence="7 8">
    <name type="scientific">Corynebacterium timonense</name>
    <dbReference type="NCBI Taxonomy" id="441500"/>
    <lineage>
        <taxon>Bacteria</taxon>
        <taxon>Bacillati</taxon>
        <taxon>Actinomycetota</taxon>
        <taxon>Actinomycetes</taxon>
        <taxon>Mycobacteriales</taxon>
        <taxon>Corynebacteriaceae</taxon>
        <taxon>Corynebacterium</taxon>
    </lineage>
</organism>